<feature type="transmembrane region" description="Helical" evidence="6">
    <location>
        <begin position="65"/>
        <end position="90"/>
    </location>
</feature>
<dbReference type="GO" id="GO:0042773">
    <property type="term" value="P:ATP synthesis coupled electron transport"/>
    <property type="evidence" value="ECO:0007669"/>
    <property type="project" value="InterPro"/>
</dbReference>
<feature type="transmembrane region" description="Helical" evidence="6">
    <location>
        <begin position="460"/>
        <end position="479"/>
    </location>
</feature>
<dbReference type="GO" id="GO:0003954">
    <property type="term" value="F:NADH dehydrogenase activity"/>
    <property type="evidence" value="ECO:0007669"/>
    <property type="project" value="TreeGrafter"/>
</dbReference>
<reference evidence="8 9" key="1">
    <citation type="submission" date="2020-11" db="EMBL/GenBank/DDBJ databases">
        <title>Arthrobacter antarcticus sp. nov., isolated from Antarctic Soil.</title>
        <authorList>
            <person name="Li J."/>
        </authorList>
    </citation>
    <scope>NUCLEOTIDE SEQUENCE [LARGE SCALE GENOMIC DNA]</scope>
    <source>
        <strain evidence="8 9">Z1-20</strain>
    </source>
</reference>
<keyword evidence="9" id="KW-1185">Reference proteome</keyword>
<feature type="transmembrane region" description="Helical" evidence="6">
    <location>
        <begin position="198"/>
        <end position="219"/>
    </location>
</feature>
<evidence type="ECO:0000259" key="7">
    <source>
        <dbReference type="Pfam" id="PF00361"/>
    </source>
</evidence>
<feature type="domain" description="NADH:quinone oxidoreductase/Mrp antiporter transmembrane" evidence="7">
    <location>
        <begin position="122"/>
        <end position="402"/>
    </location>
</feature>
<evidence type="ECO:0000256" key="6">
    <source>
        <dbReference type="SAM" id="Phobius"/>
    </source>
</evidence>
<dbReference type="PANTHER" id="PTHR42829">
    <property type="entry name" value="NADH-UBIQUINONE OXIDOREDUCTASE CHAIN 5"/>
    <property type="match status" value="1"/>
</dbReference>
<dbReference type="Proteomes" id="UP000655366">
    <property type="component" value="Unassembled WGS sequence"/>
</dbReference>
<dbReference type="GO" id="GO:0008137">
    <property type="term" value="F:NADH dehydrogenase (ubiquinone) activity"/>
    <property type="evidence" value="ECO:0007669"/>
    <property type="project" value="InterPro"/>
</dbReference>
<dbReference type="Gene3D" id="1.20.5.2700">
    <property type="match status" value="1"/>
</dbReference>
<dbReference type="EMBL" id="JADNYM010000017">
    <property type="protein sequence ID" value="MBG0740420.1"/>
    <property type="molecule type" value="Genomic_DNA"/>
</dbReference>
<evidence type="ECO:0000256" key="3">
    <source>
        <dbReference type="ARBA" id="ARBA00022989"/>
    </source>
</evidence>
<feature type="transmembrane region" description="Helical" evidence="6">
    <location>
        <begin position="102"/>
        <end position="126"/>
    </location>
</feature>
<dbReference type="InterPro" id="IPR001750">
    <property type="entry name" value="ND/Mrp_TM"/>
</dbReference>
<evidence type="ECO:0000313" key="8">
    <source>
        <dbReference type="EMBL" id="MBG0740420.1"/>
    </source>
</evidence>
<feature type="transmembrane region" description="Helical" evidence="6">
    <location>
        <begin position="357"/>
        <end position="379"/>
    </location>
</feature>
<dbReference type="InterPro" id="IPR003945">
    <property type="entry name" value="NU5C-like"/>
</dbReference>
<dbReference type="AlphaFoldDB" id="A0A931CQA3"/>
<evidence type="ECO:0000256" key="2">
    <source>
        <dbReference type="ARBA" id="ARBA00022692"/>
    </source>
</evidence>
<proteinExistence type="predicted"/>
<evidence type="ECO:0000256" key="5">
    <source>
        <dbReference type="RuleBase" id="RU000320"/>
    </source>
</evidence>
<feature type="transmembrane region" description="Helical" evidence="6">
    <location>
        <begin position="165"/>
        <end position="186"/>
    </location>
</feature>
<evidence type="ECO:0000256" key="4">
    <source>
        <dbReference type="ARBA" id="ARBA00023136"/>
    </source>
</evidence>
<dbReference type="PRINTS" id="PR01434">
    <property type="entry name" value="NADHDHGNASE5"/>
</dbReference>
<feature type="transmembrane region" description="Helical" evidence="6">
    <location>
        <begin position="315"/>
        <end position="336"/>
    </location>
</feature>
<feature type="transmembrane region" description="Helical" evidence="6">
    <location>
        <begin position="287"/>
        <end position="309"/>
    </location>
</feature>
<evidence type="ECO:0000256" key="1">
    <source>
        <dbReference type="ARBA" id="ARBA00004127"/>
    </source>
</evidence>
<feature type="transmembrane region" description="Helical" evidence="6">
    <location>
        <begin position="31"/>
        <end position="53"/>
    </location>
</feature>
<feature type="transmembrane region" description="Helical" evidence="6">
    <location>
        <begin position="399"/>
        <end position="423"/>
    </location>
</feature>
<dbReference type="PANTHER" id="PTHR42829:SF2">
    <property type="entry name" value="NADH-UBIQUINONE OXIDOREDUCTASE CHAIN 5"/>
    <property type="match status" value="1"/>
</dbReference>
<keyword evidence="4 6" id="KW-0472">Membrane</keyword>
<comment type="caution">
    <text evidence="8">The sequence shown here is derived from an EMBL/GenBank/DDBJ whole genome shotgun (WGS) entry which is preliminary data.</text>
</comment>
<dbReference type="GO" id="GO:0015990">
    <property type="term" value="P:electron transport coupled proton transport"/>
    <property type="evidence" value="ECO:0007669"/>
    <property type="project" value="TreeGrafter"/>
</dbReference>
<organism evidence="8 9">
    <name type="scientific">Arthrobacter terrae</name>
    <dbReference type="NCBI Taxonomy" id="2935737"/>
    <lineage>
        <taxon>Bacteria</taxon>
        <taxon>Bacillati</taxon>
        <taxon>Actinomycetota</taxon>
        <taxon>Actinomycetes</taxon>
        <taxon>Micrococcales</taxon>
        <taxon>Micrococcaceae</taxon>
        <taxon>Arthrobacter</taxon>
    </lineage>
</organism>
<sequence>MVLWLLILLPALAGGILLVFGRKADGAAAPVSVLVAVVLLGLAVAAALLRPAVQVPGLEGIPAGLAVDGLAAAAVVTVAGIFLAVIVFAGPDLASSEARARFFGLMLLFVAAMLMTVTSTGMLTLLGSWELMGAISYALIGYWWPDAARVRSATLAFITTRAADLGMYLAAGAALAGGAAGLRLDALALMPGGWRDAALAGLALAALGKSAQLPFSFWLSHAMAGPSPVSALLHSATMVAAGGYLLLRIQPGMAATGWLGPAVAWVGALTALLLGAVAFAQRDLKQLLAASTCSQIGFIVLAAGAGSVAGGAAQFVAHAAVKSLLFLIAGAWLTALGTRDLLELRGVARGSANGSVLGYRTAGVTFTAGALALGGLPPLSVWAAKDEILAGVLRESPALYIVGLAAAAVSAAYAAKALAVVWAKPAPSVSGRANPAASVSDAGPAAAAGKRQQHRLPTTALLPLPVLATAAVVFGVAGVPAVSRWWQDLLGLPETATPAPWELAVSAILALAVIGGIYGQQTRRLLREGMLVGAPAGNRLTAWLGNWLGLEHAASVLITRPAMSLAVSLARFDDRVLARSIDAAAVLVLKAATGTDRRIEHGIGAAVAGIASTFRQLARSARRPQTGLIHQYYAQAIIALTVLAALFVVLR</sequence>
<name>A0A931CQA3_9MICC</name>
<dbReference type="Pfam" id="PF00361">
    <property type="entry name" value="Proton_antipo_M"/>
    <property type="match status" value="1"/>
</dbReference>
<feature type="transmembrane region" description="Helical" evidence="6">
    <location>
        <begin position="262"/>
        <end position="280"/>
    </location>
</feature>
<dbReference type="RefSeq" id="WP_196397356.1">
    <property type="nucleotide sequence ID" value="NZ_JADNYM010000017.1"/>
</dbReference>
<feature type="transmembrane region" description="Helical" evidence="6">
    <location>
        <begin position="231"/>
        <end position="250"/>
    </location>
</feature>
<keyword evidence="2 5" id="KW-0812">Transmembrane</keyword>
<gene>
    <name evidence="8" type="ORF">IV500_13615</name>
</gene>
<dbReference type="GO" id="GO:0016020">
    <property type="term" value="C:membrane"/>
    <property type="evidence" value="ECO:0007669"/>
    <property type="project" value="UniProtKB-SubCell"/>
</dbReference>
<comment type="subcellular location">
    <subcellularLocation>
        <location evidence="1">Endomembrane system</location>
        <topology evidence="1">Multi-pass membrane protein</topology>
    </subcellularLocation>
    <subcellularLocation>
        <location evidence="5">Membrane</location>
        <topology evidence="5">Multi-pass membrane protein</topology>
    </subcellularLocation>
</comment>
<protein>
    <submittedName>
        <fullName evidence="8">NADH-quinone oxidoreductase subunit L</fullName>
    </submittedName>
</protein>
<dbReference type="GO" id="GO:0012505">
    <property type="term" value="C:endomembrane system"/>
    <property type="evidence" value="ECO:0007669"/>
    <property type="project" value="UniProtKB-SubCell"/>
</dbReference>
<accession>A0A931CQA3</accession>
<keyword evidence="3 6" id="KW-1133">Transmembrane helix</keyword>
<feature type="transmembrane region" description="Helical" evidence="6">
    <location>
        <begin position="632"/>
        <end position="650"/>
    </location>
</feature>
<evidence type="ECO:0000313" key="9">
    <source>
        <dbReference type="Proteomes" id="UP000655366"/>
    </source>
</evidence>
<feature type="transmembrane region" description="Helical" evidence="6">
    <location>
        <begin position="499"/>
        <end position="518"/>
    </location>
</feature>